<protein>
    <submittedName>
        <fullName evidence="6">Putative two-component response regulator</fullName>
    </submittedName>
</protein>
<reference evidence="6 7" key="1">
    <citation type="submission" date="2014-03" db="EMBL/GenBank/DDBJ databases">
        <title>Genomics of Bifidobacteria.</title>
        <authorList>
            <person name="Ventura M."/>
            <person name="Milani C."/>
            <person name="Lugli G.A."/>
        </authorList>
    </citation>
    <scope>NUCLEOTIDE SEQUENCE [LARGE SCALE GENOMIC DNA]</scope>
    <source>
        <strain evidence="6 7">LMG 11592</strain>
    </source>
</reference>
<evidence type="ECO:0000256" key="4">
    <source>
        <dbReference type="PROSITE-ProRule" id="PRU00169"/>
    </source>
</evidence>
<evidence type="ECO:0000259" key="5">
    <source>
        <dbReference type="PROSITE" id="PS50110"/>
    </source>
</evidence>
<dbReference type="PROSITE" id="PS50110">
    <property type="entry name" value="RESPONSE_REGULATORY"/>
    <property type="match status" value="1"/>
</dbReference>
<dbReference type="PANTHER" id="PTHR43214">
    <property type="entry name" value="TWO-COMPONENT RESPONSE REGULATOR"/>
    <property type="match status" value="1"/>
</dbReference>
<dbReference type="Gene3D" id="3.40.50.2300">
    <property type="match status" value="1"/>
</dbReference>
<dbReference type="STRING" id="1693.BMIN_0462"/>
<dbReference type="Proteomes" id="UP000029014">
    <property type="component" value="Unassembled WGS sequence"/>
</dbReference>
<keyword evidence="1" id="KW-0805">Transcription regulation</keyword>
<dbReference type="eggNOG" id="COG2197">
    <property type="taxonomic scope" value="Bacteria"/>
</dbReference>
<feature type="domain" description="Response regulatory" evidence="5">
    <location>
        <begin position="8"/>
        <end position="123"/>
    </location>
</feature>
<name>A0A087BNG4_9BIFI</name>
<dbReference type="EMBL" id="JGZD01000009">
    <property type="protein sequence ID" value="KFI72564.1"/>
    <property type="molecule type" value="Genomic_DNA"/>
</dbReference>
<feature type="modified residue" description="4-aspartylphosphate" evidence="4">
    <location>
        <position position="54"/>
    </location>
</feature>
<gene>
    <name evidence="6" type="ORF">BMIN_0462</name>
</gene>
<accession>A0A087BNG4</accession>
<dbReference type="GO" id="GO:0000160">
    <property type="term" value="P:phosphorelay signal transduction system"/>
    <property type="evidence" value="ECO:0007669"/>
    <property type="project" value="InterPro"/>
</dbReference>
<dbReference type="SMART" id="SM00448">
    <property type="entry name" value="REC"/>
    <property type="match status" value="1"/>
</dbReference>
<organism evidence="6 7">
    <name type="scientific">Bifidobacterium minimum</name>
    <dbReference type="NCBI Taxonomy" id="1693"/>
    <lineage>
        <taxon>Bacteria</taxon>
        <taxon>Bacillati</taxon>
        <taxon>Actinomycetota</taxon>
        <taxon>Actinomycetes</taxon>
        <taxon>Bifidobacteriales</taxon>
        <taxon>Bifidobacteriaceae</taxon>
        <taxon>Bifidobacterium</taxon>
    </lineage>
</organism>
<sequence>MPRERRPRVVVIDDETQTRRTFAMAYPQLNVVGSYPSVEEGVSRSSDADLVVLDLMLDTGASTDGVLQGTAAVRRLSELSKVCLYTDERRPLVIARCFAAGALGLVRKSDSLEDNIAGFLKAAAGSPVVPRSMVGLAELLAKRDRLPELTERQVQVLNARARGESWRSLSRRLEISPKTAYDHLEAVTAKMVWYLHNVGLDYDASPADIERALGLAPGDLDDRHLE</sequence>
<dbReference type="InterPro" id="IPR011006">
    <property type="entry name" value="CheY-like_superfamily"/>
</dbReference>
<dbReference type="Pfam" id="PF00196">
    <property type="entry name" value="GerE"/>
    <property type="match status" value="1"/>
</dbReference>
<proteinExistence type="predicted"/>
<evidence type="ECO:0000313" key="7">
    <source>
        <dbReference type="Proteomes" id="UP000029014"/>
    </source>
</evidence>
<evidence type="ECO:0000256" key="3">
    <source>
        <dbReference type="ARBA" id="ARBA00023163"/>
    </source>
</evidence>
<dbReference type="PANTHER" id="PTHR43214:SF41">
    <property type="entry name" value="NITRATE_NITRITE RESPONSE REGULATOR PROTEIN NARP"/>
    <property type="match status" value="1"/>
</dbReference>
<evidence type="ECO:0000313" key="6">
    <source>
        <dbReference type="EMBL" id="KFI72564.1"/>
    </source>
</evidence>
<dbReference type="SUPFAM" id="SSF52172">
    <property type="entry name" value="CheY-like"/>
    <property type="match status" value="1"/>
</dbReference>
<dbReference type="InterPro" id="IPR000792">
    <property type="entry name" value="Tscrpt_reg_LuxR_C"/>
</dbReference>
<evidence type="ECO:0000256" key="2">
    <source>
        <dbReference type="ARBA" id="ARBA00023125"/>
    </source>
</evidence>
<dbReference type="AlphaFoldDB" id="A0A087BNG4"/>
<keyword evidence="7" id="KW-1185">Reference proteome</keyword>
<comment type="caution">
    <text evidence="6">The sequence shown here is derived from an EMBL/GenBank/DDBJ whole genome shotgun (WGS) entry which is preliminary data.</text>
</comment>
<dbReference type="SUPFAM" id="SSF46894">
    <property type="entry name" value="C-terminal effector domain of the bipartite response regulators"/>
    <property type="match status" value="1"/>
</dbReference>
<dbReference type="InterPro" id="IPR039420">
    <property type="entry name" value="WalR-like"/>
</dbReference>
<dbReference type="GO" id="GO:0003677">
    <property type="term" value="F:DNA binding"/>
    <property type="evidence" value="ECO:0007669"/>
    <property type="project" value="UniProtKB-KW"/>
</dbReference>
<dbReference type="InterPro" id="IPR001789">
    <property type="entry name" value="Sig_transdc_resp-reg_receiver"/>
</dbReference>
<evidence type="ECO:0000256" key="1">
    <source>
        <dbReference type="ARBA" id="ARBA00023015"/>
    </source>
</evidence>
<dbReference type="RefSeq" id="WP_026647315.1">
    <property type="nucleotide sequence ID" value="NZ_JGZD01000009.1"/>
</dbReference>
<keyword evidence="2" id="KW-0238">DNA-binding</keyword>
<dbReference type="PRINTS" id="PR00038">
    <property type="entry name" value="HTHLUXR"/>
</dbReference>
<dbReference type="GO" id="GO:0006355">
    <property type="term" value="P:regulation of DNA-templated transcription"/>
    <property type="evidence" value="ECO:0007669"/>
    <property type="project" value="InterPro"/>
</dbReference>
<dbReference type="InterPro" id="IPR016032">
    <property type="entry name" value="Sig_transdc_resp-reg_C-effctor"/>
</dbReference>
<keyword evidence="3" id="KW-0804">Transcription</keyword>
<keyword evidence="4" id="KW-0597">Phosphoprotein</keyword>